<dbReference type="PANTHER" id="PTHR43384:SF13">
    <property type="entry name" value="SLR0110 PROTEIN"/>
    <property type="match status" value="1"/>
</dbReference>
<evidence type="ECO:0000313" key="2">
    <source>
        <dbReference type="EMBL" id="GBG13156.1"/>
    </source>
</evidence>
<organism evidence="2 3">
    <name type="scientific">Novimethylophilus kurashikiensis</name>
    <dbReference type="NCBI Taxonomy" id="1825523"/>
    <lineage>
        <taxon>Bacteria</taxon>
        <taxon>Pseudomonadati</taxon>
        <taxon>Pseudomonadota</taxon>
        <taxon>Betaproteobacteria</taxon>
        <taxon>Nitrosomonadales</taxon>
        <taxon>Methylophilaceae</taxon>
        <taxon>Novimethylophilus</taxon>
    </lineage>
</organism>
<dbReference type="OrthoDB" id="9768734at2"/>
<dbReference type="GO" id="GO:0009898">
    <property type="term" value="C:cytoplasmic side of plasma membrane"/>
    <property type="evidence" value="ECO:0007669"/>
    <property type="project" value="TreeGrafter"/>
</dbReference>
<gene>
    <name evidence="2" type="primary">cpaE</name>
    <name evidence="2" type="ORF">NMK_0694</name>
</gene>
<proteinExistence type="predicted"/>
<dbReference type="GO" id="GO:0005524">
    <property type="term" value="F:ATP binding"/>
    <property type="evidence" value="ECO:0007669"/>
    <property type="project" value="TreeGrafter"/>
</dbReference>
<comment type="caution">
    <text evidence="2">The sequence shown here is derived from an EMBL/GenBank/DDBJ whole genome shotgun (WGS) entry which is preliminary data.</text>
</comment>
<dbReference type="Gene3D" id="3.40.50.300">
    <property type="entry name" value="P-loop containing nucleotide triphosphate hydrolases"/>
    <property type="match status" value="1"/>
</dbReference>
<name>A0A2R5F3X3_9PROT</name>
<sequence>MKIAILTNNAQRLAPLCKAIGESNEVVVNESTTKQLAAMMAAGPDVVVLDGTHCEAVQLNEIEPWSVSHPACHFIALCENANSDFLMNAMRVGIREVLPSGADDQSLIQAIKRIEQRLRSAETPRRNTGKVIAFIACKGGSGATFLASNLAYVLAAEKKQRVALLDLNLQFGDAALFVSDQMPSNTLTDLANNIGRLDASLLTALMTHVLPNFGVLAAPEDPEHAVGIGPEHIEALLKLAVEHFDYVVLDIGRILSAATVKALDRADMIFPVLQETLPFIRDSKRLIHTLQTLGYSKAKIHPIVNRYMKGGDILLEDVESALGIKVFKTVPNSYEAVSTSVNQGIPIYQISRHDKVTKALEEMAHELADVPQAEKSGWFSHLLHAG</sequence>
<dbReference type="RefSeq" id="WP_109014351.1">
    <property type="nucleotide sequence ID" value="NZ_BDOQ01000002.1"/>
</dbReference>
<dbReference type="Pfam" id="PF13614">
    <property type="entry name" value="AAA_31"/>
    <property type="match status" value="1"/>
</dbReference>
<dbReference type="SUPFAM" id="SSF52172">
    <property type="entry name" value="CheY-like"/>
    <property type="match status" value="1"/>
</dbReference>
<dbReference type="InterPro" id="IPR011006">
    <property type="entry name" value="CheY-like_superfamily"/>
</dbReference>
<dbReference type="InterPro" id="IPR025669">
    <property type="entry name" value="AAA_dom"/>
</dbReference>
<evidence type="ECO:0000259" key="1">
    <source>
        <dbReference type="Pfam" id="PF13614"/>
    </source>
</evidence>
<dbReference type="GO" id="GO:0005829">
    <property type="term" value="C:cytosol"/>
    <property type="evidence" value="ECO:0007669"/>
    <property type="project" value="TreeGrafter"/>
</dbReference>
<dbReference type="GO" id="GO:0051782">
    <property type="term" value="P:negative regulation of cell division"/>
    <property type="evidence" value="ECO:0007669"/>
    <property type="project" value="TreeGrafter"/>
</dbReference>
<feature type="domain" description="AAA" evidence="1">
    <location>
        <begin position="130"/>
        <end position="292"/>
    </location>
</feature>
<dbReference type="InterPro" id="IPR050625">
    <property type="entry name" value="ParA/MinD_ATPase"/>
</dbReference>
<reference evidence="2 3" key="1">
    <citation type="journal article" date="2018" name="Environ. Microbiol.">
        <title>Isolation and genomic characterization of Novimethylophilus kurashikiensis gen. nov. sp. nov., a new lanthanide-dependent methylotrophic species of Methylophilaceae.</title>
        <authorList>
            <person name="Lv H."/>
            <person name="Sahin N."/>
            <person name="Tani A."/>
        </authorList>
    </citation>
    <scope>NUCLEOTIDE SEQUENCE [LARGE SCALE GENOMIC DNA]</scope>
    <source>
        <strain evidence="2 3">La2-4</strain>
    </source>
</reference>
<dbReference type="SUPFAM" id="SSF52540">
    <property type="entry name" value="P-loop containing nucleoside triphosphate hydrolases"/>
    <property type="match status" value="1"/>
</dbReference>
<dbReference type="GO" id="GO:0016887">
    <property type="term" value="F:ATP hydrolysis activity"/>
    <property type="evidence" value="ECO:0007669"/>
    <property type="project" value="TreeGrafter"/>
</dbReference>
<protein>
    <submittedName>
        <fullName evidence="2">Pilus assembly protein CpaE</fullName>
    </submittedName>
</protein>
<dbReference type="EMBL" id="BDOQ01000002">
    <property type="protein sequence ID" value="GBG13156.1"/>
    <property type="molecule type" value="Genomic_DNA"/>
</dbReference>
<accession>A0A2R5F3X3</accession>
<dbReference type="PANTHER" id="PTHR43384">
    <property type="entry name" value="SEPTUM SITE-DETERMINING PROTEIN MIND HOMOLOG, CHLOROPLASTIC-RELATED"/>
    <property type="match status" value="1"/>
</dbReference>
<dbReference type="AlphaFoldDB" id="A0A2R5F3X3"/>
<dbReference type="Proteomes" id="UP000245081">
    <property type="component" value="Unassembled WGS sequence"/>
</dbReference>
<dbReference type="Gene3D" id="3.40.50.2300">
    <property type="match status" value="1"/>
</dbReference>
<evidence type="ECO:0000313" key="3">
    <source>
        <dbReference type="Proteomes" id="UP000245081"/>
    </source>
</evidence>
<dbReference type="InterPro" id="IPR027417">
    <property type="entry name" value="P-loop_NTPase"/>
</dbReference>
<keyword evidence="3" id="KW-1185">Reference proteome</keyword>